<reference evidence="4" key="1">
    <citation type="journal article" date="2014" name="Int. J. Syst. Evol. Microbiol.">
        <title>Complete genome sequence of Corynebacterium casei LMG S-19264T (=DSM 44701T), isolated from a smear-ripened cheese.</title>
        <authorList>
            <consortium name="US DOE Joint Genome Institute (JGI-PGF)"/>
            <person name="Walter F."/>
            <person name="Albersmeier A."/>
            <person name="Kalinowski J."/>
            <person name="Ruckert C."/>
        </authorList>
    </citation>
    <scope>NUCLEOTIDE SEQUENCE</scope>
    <source>
        <strain evidence="4">CGMCC 1.15179</strain>
    </source>
</reference>
<evidence type="ECO:0000256" key="2">
    <source>
        <dbReference type="SAM" id="MobiDB-lite"/>
    </source>
</evidence>
<dbReference type="SUPFAM" id="SSF56300">
    <property type="entry name" value="Metallo-dependent phosphatases"/>
    <property type="match status" value="1"/>
</dbReference>
<organism evidence="4 5">
    <name type="scientific">Marinithermofilum abyssi</name>
    <dbReference type="NCBI Taxonomy" id="1571185"/>
    <lineage>
        <taxon>Bacteria</taxon>
        <taxon>Bacillati</taxon>
        <taxon>Bacillota</taxon>
        <taxon>Bacilli</taxon>
        <taxon>Bacillales</taxon>
        <taxon>Thermoactinomycetaceae</taxon>
        <taxon>Marinithermofilum</taxon>
    </lineage>
</organism>
<keyword evidence="5" id="KW-1185">Reference proteome</keyword>
<evidence type="ECO:0000259" key="3">
    <source>
        <dbReference type="SMART" id="SM00854"/>
    </source>
</evidence>
<name>A0A8J2YC66_9BACL</name>
<sequence>MQAMESEPAQLSSGNRIQQQQKAPAPIRLRIAAVGDIMMHDRQIRAGDGVHRYDAFFRHIRPYLEQADLTLGNLETTLAPAPPYTGYPKFRSPAAYADALKHAGFDLLSTANNHAMDGGISGVRHTWQELSRRGIHPVGTAPKRQQQTPVIVDKSGIRFSFSAYTYGTNGIPVPGNKKYLVNRIDFNHIQRDIRESKRKGADFIVVQFHFGKEYARTPSQEQKDIANKTLKAGADVVLGSHPHVLQPLQTINHNGKTKLIAYSLGNFISDQQKPYTNDGAVLYLDIVKKGKETRLNGVSFLPTFTYKYLKAGNKQFSILPLQGSKETIEARLPSRHGINKAAMDRSRGNTLEVLNRYQEVPIFQEK</sequence>
<protein>
    <submittedName>
        <fullName evidence="4">Capsule biosynthesis protein</fullName>
    </submittedName>
</protein>
<dbReference type="PANTHER" id="PTHR33393:SF12">
    <property type="entry name" value="CAPSULE BIOSYNTHESIS PROTEIN CAPA"/>
    <property type="match status" value="1"/>
</dbReference>
<reference evidence="4" key="2">
    <citation type="submission" date="2020-09" db="EMBL/GenBank/DDBJ databases">
        <authorList>
            <person name="Sun Q."/>
            <person name="Zhou Y."/>
        </authorList>
    </citation>
    <scope>NUCLEOTIDE SEQUENCE</scope>
    <source>
        <strain evidence="4">CGMCC 1.15179</strain>
    </source>
</reference>
<dbReference type="PANTHER" id="PTHR33393">
    <property type="entry name" value="POLYGLUTAMINE SYNTHESIS ACCESSORY PROTEIN RV0574C-RELATED"/>
    <property type="match status" value="1"/>
</dbReference>
<evidence type="ECO:0000256" key="1">
    <source>
        <dbReference type="ARBA" id="ARBA00005662"/>
    </source>
</evidence>
<proteinExistence type="inferred from homology"/>
<dbReference type="Pfam" id="PF09587">
    <property type="entry name" value="PGA_cap"/>
    <property type="match status" value="1"/>
</dbReference>
<evidence type="ECO:0000313" key="5">
    <source>
        <dbReference type="Proteomes" id="UP000625210"/>
    </source>
</evidence>
<dbReference type="CDD" id="cd07381">
    <property type="entry name" value="MPP_CapA"/>
    <property type="match status" value="1"/>
</dbReference>
<dbReference type="InterPro" id="IPR052169">
    <property type="entry name" value="CW_Biosynth-Accessory"/>
</dbReference>
<comment type="caution">
    <text evidence="4">The sequence shown here is derived from an EMBL/GenBank/DDBJ whole genome shotgun (WGS) entry which is preliminary data.</text>
</comment>
<feature type="domain" description="Capsule synthesis protein CapA" evidence="3">
    <location>
        <begin position="30"/>
        <end position="271"/>
    </location>
</feature>
<comment type="similarity">
    <text evidence="1">Belongs to the CapA family.</text>
</comment>
<feature type="region of interest" description="Disordered" evidence="2">
    <location>
        <begin position="1"/>
        <end position="24"/>
    </location>
</feature>
<dbReference type="SMART" id="SM00854">
    <property type="entry name" value="PGA_cap"/>
    <property type="match status" value="1"/>
</dbReference>
<gene>
    <name evidence="4" type="ORF">GCM10011571_12130</name>
</gene>
<dbReference type="EMBL" id="BMHQ01000003">
    <property type="protein sequence ID" value="GGE12309.1"/>
    <property type="molecule type" value="Genomic_DNA"/>
</dbReference>
<dbReference type="AlphaFoldDB" id="A0A8J2YC66"/>
<evidence type="ECO:0000313" key="4">
    <source>
        <dbReference type="EMBL" id="GGE12309.1"/>
    </source>
</evidence>
<dbReference type="InterPro" id="IPR019079">
    <property type="entry name" value="Capsule_synth_CapA"/>
</dbReference>
<dbReference type="InterPro" id="IPR029052">
    <property type="entry name" value="Metallo-depent_PP-like"/>
</dbReference>
<dbReference type="Gene3D" id="3.60.21.10">
    <property type="match status" value="1"/>
</dbReference>
<accession>A0A8J2YC66</accession>
<feature type="compositionally biased region" description="Polar residues" evidence="2">
    <location>
        <begin position="9"/>
        <end position="22"/>
    </location>
</feature>
<dbReference type="Proteomes" id="UP000625210">
    <property type="component" value="Unassembled WGS sequence"/>
</dbReference>